<reference evidence="1" key="1">
    <citation type="submission" date="2023-05" db="EMBL/GenBank/DDBJ databases">
        <authorList>
            <consortium name="ELIXIR-Norway"/>
        </authorList>
    </citation>
    <scope>NUCLEOTIDE SEQUENCE</scope>
</reference>
<gene>
    <name evidence="1" type="ORF">MRATA1EN22A_LOCUS14022</name>
</gene>
<accession>A0AC59Z4P7</accession>
<evidence type="ECO:0000313" key="1">
    <source>
        <dbReference type="EMBL" id="CAN0231038.1"/>
    </source>
</evidence>
<organism evidence="1 2">
    <name type="scientific">Rangifer tarandus platyrhynchus</name>
    <name type="common">Svalbard reindeer</name>
    <dbReference type="NCBI Taxonomy" id="3082113"/>
    <lineage>
        <taxon>Eukaryota</taxon>
        <taxon>Metazoa</taxon>
        <taxon>Chordata</taxon>
        <taxon>Craniata</taxon>
        <taxon>Vertebrata</taxon>
        <taxon>Euteleostomi</taxon>
        <taxon>Mammalia</taxon>
        <taxon>Eutheria</taxon>
        <taxon>Laurasiatheria</taxon>
        <taxon>Artiodactyla</taxon>
        <taxon>Ruminantia</taxon>
        <taxon>Pecora</taxon>
        <taxon>Cervidae</taxon>
        <taxon>Odocoileinae</taxon>
        <taxon>Rangifer</taxon>
    </lineage>
</organism>
<dbReference type="EMBL" id="OX596108">
    <property type="protein sequence ID" value="CAN0231038.1"/>
    <property type="molecule type" value="Genomic_DNA"/>
</dbReference>
<reference evidence="1" key="2">
    <citation type="submission" date="2025-03" db="EMBL/GenBank/DDBJ databases">
        <authorList>
            <consortium name="ELIXIR-Norway"/>
            <consortium name="Elixir Norway"/>
        </authorList>
    </citation>
    <scope>NUCLEOTIDE SEQUENCE</scope>
</reference>
<dbReference type="Proteomes" id="UP001162501">
    <property type="component" value="Chromosome 24"/>
</dbReference>
<name>A0AC59Z4P7_RANTA</name>
<evidence type="ECO:0000313" key="2">
    <source>
        <dbReference type="Proteomes" id="UP001162501"/>
    </source>
</evidence>
<sequence length="100" mass="10651">MGGPLRLSPRECVESLPHAQKWCPLLASSAAAESKWVLALCPCTGTVSLQLCEASRIMPHQGQYLPPPFVGYTVQADSAPMTPVPPFPDEQADPGSLPSH</sequence>
<proteinExistence type="predicted"/>
<protein>
    <submittedName>
        <fullName evidence="1">Uncharacterized protein</fullName>
    </submittedName>
</protein>